<evidence type="ECO:0000256" key="1">
    <source>
        <dbReference type="ARBA" id="ARBA00008604"/>
    </source>
</evidence>
<dbReference type="GO" id="GO:0055074">
    <property type="term" value="P:calcium ion homeostasis"/>
    <property type="evidence" value="ECO:0007669"/>
    <property type="project" value="TreeGrafter"/>
</dbReference>
<dbReference type="OrthoDB" id="432970at2759"/>
<evidence type="ECO:0000256" key="13">
    <source>
        <dbReference type="SAM" id="MobiDB-lite"/>
    </source>
</evidence>
<reference evidence="15" key="1">
    <citation type="submission" date="2016-04" db="EMBL/GenBank/DDBJ databases">
        <authorList>
            <person name="Evans L.H."/>
            <person name="Alamgir A."/>
            <person name="Owens N."/>
            <person name="Weber N.D."/>
            <person name="Virtaneva K."/>
            <person name="Barbian K."/>
            <person name="Babar A."/>
            <person name="Rosenke K."/>
        </authorList>
    </citation>
    <scope>NUCLEOTIDE SEQUENCE [LARGE SCALE GENOMIC DNA]</scope>
    <source>
        <strain evidence="15">CBS 101.48</strain>
    </source>
</reference>
<dbReference type="GO" id="GO:0005789">
    <property type="term" value="C:endoplasmic reticulum membrane"/>
    <property type="evidence" value="ECO:0007669"/>
    <property type="project" value="UniProtKB-SubCell"/>
</dbReference>
<dbReference type="GO" id="GO:0016485">
    <property type="term" value="P:protein processing"/>
    <property type="evidence" value="ECO:0007669"/>
    <property type="project" value="InterPro"/>
</dbReference>
<dbReference type="Gene3D" id="6.10.140.2220">
    <property type="match status" value="1"/>
</dbReference>
<evidence type="ECO:0000256" key="8">
    <source>
        <dbReference type="ARBA" id="ARBA00022989"/>
    </source>
</evidence>
<dbReference type="GO" id="GO:0042500">
    <property type="term" value="F:aspartic endopeptidase activity, intramembrane cleaving"/>
    <property type="evidence" value="ECO:0007669"/>
    <property type="project" value="InterPro"/>
</dbReference>
<evidence type="ECO:0000256" key="10">
    <source>
        <dbReference type="ARBA" id="ARBA00023136"/>
    </source>
</evidence>
<dbReference type="GO" id="GO:0000139">
    <property type="term" value="C:Golgi membrane"/>
    <property type="evidence" value="ECO:0007669"/>
    <property type="project" value="UniProtKB-SubCell"/>
</dbReference>
<dbReference type="Gene3D" id="1.10.472.100">
    <property type="entry name" value="Presenilin"/>
    <property type="match status" value="1"/>
</dbReference>
<accession>A0A163MJG8</accession>
<evidence type="ECO:0000256" key="6">
    <source>
        <dbReference type="ARBA" id="ARBA00022833"/>
    </source>
</evidence>
<dbReference type="GO" id="GO:0070765">
    <property type="term" value="C:gamma-secretase complex"/>
    <property type="evidence" value="ECO:0007669"/>
    <property type="project" value="TreeGrafter"/>
</dbReference>
<dbReference type="OMA" id="WTTITFC"/>
<feature type="region of interest" description="Disordered" evidence="13">
    <location>
        <begin position="415"/>
        <end position="435"/>
    </location>
</feature>
<dbReference type="Proteomes" id="UP000078561">
    <property type="component" value="Unassembled WGS sequence"/>
</dbReference>
<dbReference type="GO" id="GO:0006509">
    <property type="term" value="P:membrane protein ectodomain proteolysis"/>
    <property type="evidence" value="ECO:0007669"/>
    <property type="project" value="TreeGrafter"/>
</dbReference>
<evidence type="ECO:0000256" key="9">
    <source>
        <dbReference type="ARBA" id="ARBA00023034"/>
    </source>
</evidence>
<name>A0A163MJG8_ABSGL</name>
<dbReference type="PANTHER" id="PTHR10202:SF13">
    <property type="entry name" value="PRESENILIN HOMOLOG"/>
    <property type="match status" value="1"/>
</dbReference>
<dbReference type="PROSITE" id="PS50865">
    <property type="entry name" value="ZF_MYND_2"/>
    <property type="match status" value="1"/>
</dbReference>
<keyword evidence="7 12" id="KW-0914">Notch signaling pathway</keyword>
<feature type="domain" description="MYND-type" evidence="14">
    <location>
        <begin position="32"/>
        <end position="71"/>
    </location>
</feature>
<evidence type="ECO:0000256" key="4">
    <source>
        <dbReference type="ARBA" id="ARBA00022771"/>
    </source>
</evidence>
<protein>
    <recommendedName>
        <fullName evidence="12">Presenilin</fullName>
        <ecNumber evidence="12">3.4.23.-</ecNumber>
    </recommendedName>
</protein>
<dbReference type="AlphaFoldDB" id="A0A163MJG8"/>
<dbReference type="SMART" id="SM00730">
    <property type="entry name" value="PSN"/>
    <property type="match status" value="1"/>
</dbReference>
<feature type="transmembrane region" description="Helical" evidence="12">
    <location>
        <begin position="196"/>
        <end position="217"/>
    </location>
</feature>
<dbReference type="PRINTS" id="PR01072">
    <property type="entry name" value="PRESENILIN"/>
</dbReference>
<organism evidence="15">
    <name type="scientific">Absidia glauca</name>
    <name type="common">Pin mould</name>
    <dbReference type="NCBI Taxonomy" id="4829"/>
    <lineage>
        <taxon>Eukaryota</taxon>
        <taxon>Fungi</taxon>
        <taxon>Fungi incertae sedis</taxon>
        <taxon>Mucoromycota</taxon>
        <taxon>Mucoromycotina</taxon>
        <taxon>Mucoromycetes</taxon>
        <taxon>Mucorales</taxon>
        <taxon>Cunninghamellaceae</taxon>
        <taxon>Absidia</taxon>
    </lineage>
</organism>
<keyword evidence="3" id="KW-0479">Metal-binding</keyword>
<dbReference type="SUPFAM" id="SSF144232">
    <property type="entry name" value="HIT/MYND zinc finger-like"/>
    <property type="match status" value="1"/>
</dbReference>
<keyword evidence="8 12" id="KW-1133">Transmembrane helix</keyword>
<dbReference type="GO" id="GO:0008270">
    <property type="term" value="F:zinc ion binding"/>
    <property type="evidence" value="ECO:0007669"/>
    <property type="project" value="UniProtKB-KW"/>
</dbReference>
<keyword evidence="12" id="KW-0645">Protease</keyword>
<feature type="transmembrane region" description="Helical" evidence="12">
    <location>
        <begin position="258"/>
        <end position="278"/>
    </location>
</feature>
<keyword evidence="6" id="KW-0862">Zinc</keyword>
<keyword evidence="9 12" id="KW-0333">Golgi apparatus</keyword>
<feature type="transmembrane region" description="Helical" evidence="12">
    <location>
        <begin position="309"/>
        <end position="334"/>
    </location>
</feature>
<dbReference type="Pfam" id="PF01753">
    <property type="entry name" value="zf-MYND"/>
    <property type="match status" value="1"/>
</dbReference>
<evidence type="ECO:0000259" key="14">
    <source>
        <dbReference type="PROSITE" id="PS50865"/>
    </source>
</evidence>
<feature type="transmembrane region" description="Helical" evidence="12">
    <location>
        <begin position="224"/>
        <end position="252"/>
    </location>
</feature>
<comment type="domain">
    <text evidence="12">The PAL motif is required for normal active site conformation.</text>
</comment>
<comment type="subunit">
    <text evidence="12">Homodimer.</text>
</comment>
<evidence type="ECO:0000256" key="12">
    <source>
        <dbReference type="RuleBase" id="RU361148"/>
    </source>
</evidence>
<keyword evidence="12" id="KW-0378">Hydrolase</keyword>
<dbReference type="InterPro" id="IPR002893">
    <property type="entry name" value="Znf_MYND"/>
</dbReference>
<proteinExistence type="inferred from homology"/>
<sequence>MTTHPSEPSADTTTINDSTVDSSVDETVPIGCAQCQQPATFMCSSCGLEGPRYCTPECQQRDWKTSHYATCKSTVLRNQQRFASSTQPLQDQGIRTENDIALTEITTQQQQQQQQEDQEEFADNLKFYMQQIYLIIKPVVVCIVLSIFWVKVGFNDQSDYSPTRPTYDVLSSSNAAAAPGLDGSGNGGGSAGLSSFANAAIIIGQIIVVTVVIVFFFRKGWIKVLIAFFMLVVMFLLGFMTYLLLLNLIQIFYIPLDYITLSVALWNFVIVGLVSIFWKGPLWLQQAYLTVLSSLMAFSLTGLEQWTTWILLGLLAVWDLIAVLCPFGPLRLLIESSRTQQREVPALLYSVNAVWFMLASPNHFHISHSFTAPTNDDASHTPMPPDAQLTYHMNPAAITTTTSLQSVDSVEHRYPASTASSSAPLHQRRHSESRQSAIIPTTHRTSILSTAEAANIDSEAMVMEVGHTDTDENRQRIGDHTTTVMDEEDTMYDWITTVCCTIAVLTGLTATIFLLAIFKKALPALPISIAFGILFYFVAKTVLVPYVAAVCVFGMVGI</sequence>
<gene>
    <name evidence="15" type="primary">ABSGL_11444.1 scaffold 12295</name>
</gene>
<dbReference type="EMBL" id="LT554468">
    <property type="protein sequence ID" value="SAM05569.1"/>
    <property type="molecule type" value="Genomic_DNA"/>
</dbReference>
<evidence type="ECO:0000256" key="2">
    <source>
        <dbReference type="ARBA" id="ARBA00022692"/>
    </source>
</evidence>
<dbReference type="InterPro" id="IPR042524">
    <property type="entry name" value="Presenilin_C"/>
</dbReference>
<keyword evidence="5 12" id="KW-0256">Endoplasmic reticulum</keyword>
<feature type="transmembrane region" description="Helical" evidence="12">
    <location>
        <begin position="287"/>
        <end position="303"/>
    </location>
</feature>
<evidence type="ECO:0000256" key="7">
    <source>
        <dbReference type="ARBA" id="ARBA00022976"/>
    </source>
</evidence>
<keyword evidence="10 12" id="KW-0472">Membrane</keyword>
<feature type="transmembrane region" description="Helical" evidence="12">
    <location>
        <begin position="529"/>
        <end position="556"/>
    </location>
</feature>
<keyword evidence="2 12" id="KW-0812">Transmembrane</keyword>
<evidence type="ECO:0000256" key="5">
    <source>
        <dbReference type="ARBA" id="ARBA00022824"/>
    </source>
</evidence>
<evidence type="ECO:0000313" key="15">
    <source>
        <dbReference type="EMBL" id="SAM05569.1"/>
    </source>
</evidence>
<dbReference type="InterPro" id="IPR006639">
    <property type="entry name" value="Preselin/SPP"/>
</dbReference>
<comment type="subcellular location">
    <subcellularLocation>
        <location evidence="12">Endoplasmic reticulum membrane</location>
        <topology evidence="12">Multi-pass membrane protein</topology>
    </subcellularLocation>
    <subcellularLocation>
        <location evidence="12">Golgi apparatus membrane</location>
        <topology evidence="12">Multi-pass membrane protein</topology>
    </subcellularLocation>
</comment>
<dbReference type="PANTHER" id="PTHR10202">
    <property type="entry name" value="PRESENILIN"/>
    <property type="match status" value="1"/>
</dbReference>
<feature type="region of interest" description="Disordered" evidence="13">
    <location>
        <begin position="1"/>
        <end position="22"/>
    </location>
</feature>
<comment type="similarity">
    <text evidence="1 12">Belongs to the peptidase A22A family.</text>
</comment>
<feature type="transmembrane region" description="Helical" evidence="12">
    <location>
        <begin position="494"/>
        <end position="517"/>
    </location>
</feature>
<evidence type="ECO:0000256" key="3">
    <source>
        <dbReference type="ARBA" id="ARBA00022723"/>
    </source>
</evidence>
<evidence type="ECO:0000256" key="11">
    <source>
        <dbReference type="PROSITE-ProRule" id="PRU00134"/>
    </source>
</evidence>
<dbReference type="EC" id="3.4.23.-" evidence="12"/>
<evidence type="ECO:0000313" key="16">
    <source>
        <dbReference type="Proteomes" id="UP000078561"/>
    </source>
</evidence>
<keyword evidence="16" id="KW-1185">Reference proteome</keyword>
<dbReference type="STRING" id="4829.A0A163MJG8"/>
<dbReference type="Pfam" id="PF01080">
    <property type="entry name" value="Presenilin"/>
    <property type="match status" value="1"/>
</dbReference>
<dbReference type="InterPro" id="IPR001108">
    <property type="entry name" value="Peptidase_A22A"/>
</dbReference>
<keyword evidence="4 11" id="KW-0863">Zinc-finger</keyword>
<comment type="function">
    <text evidence="12">Probable subunit of the gamma-secretase complex, an endoprotease complex that catalyzes the intramembrane cleavage of integral membrane proteins such as Notch receptors.</text>
</comment>
<dbReference type="InParanoid" id="A0A163MJG8"/>
<feature type="transmembrane region" description="Helical" evidence="12">
    <location>
        <begin position="132"/>
        <end position="150"/>
    </location>
</feature>